<keyword evidence="2" id="KW-1185">Reference proteome</keyword>
<evidence type="ECO:0008006" key="3">
    <source>
        <dbReference type="Google" id="ProtNLM"/>
    </source>
</evidence>
<dbReference type="EMBL" id="JBHSGN010000052">
    <property type="protein sequence ID" value="MFC4673327.1"/>
    <property type="molecule type" value="Genomic_DNA"/>
</dbReference>
<dbReference type="Proteomes" id="UP001596023">
    <property type="component" value="Unassembled WGS sequence"/>
</dbReference>
<proteinExistence type="predicted"/>
<organism evidence="1 2">
    <name type="scientific">Dysgonomonas termitidis</name>
    <dbReference type="NCBI Taxonomy" id="1516126"/>
    <lineage>
        <taxon>Bacteria</taxon>
        <taxon>Pseudomonadati</taxon>
        <taxon>Bacteroidota</taxon>
        <taxon>Bacteroidia</taxon>
        <taxon>Bacteroidales</taxon>
        <taxon>Dysgonomonadaceae</taxon>
        <taxon>Dysgonomonas</taxon>
    </lineage>
</organism>
<name>A0ABV9KTA6_9BACT</name>
<evidence type="ECO:0000313" key="2">
    <source>
        <dbReference type="Proteomes" id="UP001596023"/>
    </source>
</evidence>
<reference evidence="2" key="1">
    <citation type="journal article" date="2019" name="Int. J. Syst. Evol. Microbiol.">
        <title>The Global Catalogue of Microorganisms (GCM) 10K type strain sequencing project: providing services to taxonomists for standard genome sequencing and annotation.</title>
        <authorList>
            <consortium name="The Broad Institute Genomics Platform"/>
            <consortium name="The Broad Institute Genome Sequencing Center for Infectious Disease"/>
            <person name="Wu L."/>
            <person name="Ma J."/>
        </authorList>
    </citation>
    <scope>NUCLEOTIDE SEQUENCE [LARGE SCALE GENOMIC DNA]</scope>
    <source>
        <strain evidence="2">CCUG 66188</strain>
    </source>
</reference>
<evidence type="ECO:0000313" key="1">
    <source>
        <dbReference type="EMBL" id="MFC4673327.1"/>
    </source>
</evidence>
<sequence>MKYHIENECKLPELRTEMDSLYEAYKKENGKEPLYAIVWLENRICYDLQWPATVKLVQEVDEKEDEQIYMNFDGYADLKKWLYSTLEEDSDSEDIWRYENTEYRIEFMDRLLIDD</sequence>
<protein>
    <recommendedName>
        <fullName evidence="3">DUF2750 domain-containing protein</fullName>
    </recommendedName>
</protein>
<dbReference type="RefSeq" id="WP_379994578.1">
    <property type="nucleotide sequence ID" value="NZ_JBHSGN010000052.1"/>
</dbReference>
<gene>
    <name evidence="1" type="ORF">ACFO6W_06455</name>
</gene>
<accession>A0ABV9KTA6</accession>
<comment type="caution">
    <text evidence="1">The sequence shown here is derived from an EMBL/GenBank/DDBJ whole genome shotgun (WGS) entry which is preliminary data.</text>
</comment>